<reference evidence="11" key="1">
    <citation type="journal article" date="2019" name="Beilstein J. Org. Chem.">
        <title>Nanangenines: drimane sesquiterpenoids as the dominant metabolite cohort of a novel Australian fungus, Aspergillus nanangensis.</title>
        <authorList>
            <person name="Lacey H.J."/>
            <person name="Gilchrist C.L.M."/>
            <person name="Crombie A."/>
            <person name="Kalaitzis J.A."/>
            <person name="Vuong D."/>
            <person name="Rutledge P.J."/>
            <person name="Turner P."/>
            <person name="Pitt J.I."/>
            <person name="Lacey E."/>
            <person name="Chooi Y.H."/>
            <person name="Piggott A.M."/>
        </authorList>
    </citation>
    <scope>NUCLEOTIDE SEQUENCE</scope>
    <source>
        <strain evidence="11">MST-FP2251</strain>
    </source>
</reference>
<keyword evidence="5" id="KW-0949">S-adenosyl-L-methionine</keyword>
<evidence type="ECO:0000313" key="12">
    <source>
        <dbReference type="Proteomes" id="UP001194746"/>
    </source>
</evidence>
<dbReference type="PROSITE" id="PS51683">
    <property type="entry name" value="SAM_OMT_II"/>
    <property type="match status" value="1"/>
</dbReference>
<dbReference type="InterPro" id="IPR016461">
    <property type="entry name" value="COMT-like"/>
</dbReference>
<keyword evidence="3" id="KW-0489">Methyltransferase</keyword>
<dbReference type="EMBL" id="VCAU01000006">
    <property type="protein sequence ID" value="KAF9893894.1"/>
    <property type="molecule type" value="Genomic_DNA"/>
</dbReference>
<keyword evidence="4" id="KW-0808">Transferase</keyword>
<dbReference type="PRINTS" id="PR00385">
    <property type="entry name" value="P450"/>
</dbReference>
<evidence type="ECO:0000256" key="2">
    <source>
        <dbReference type="ARBA" id="ARBA00010617"/>
    </source>
</evidence>
<dbReference type="GO" id="GO:0020037">
    <property type="term" value="F:heme binding"/>
    <property type="evidence" value="ECO:0007669"/>
    <property type="project" value="InterPro"/>
</dbReference>
<dbReference type="SUPFAM" id="SSF53335">
    <property type="entry name" value="S-adenosyl-L-methionine-dependent methyltransferases"/>
    <property type="match status" value="1"/>
</dbReference>
<dbReference type="GO" id="GO:0044550">
    <property type="term" value="P:secondary metabolite biosynthetic process"/>
    <property type="evidence" value="ECO:0007669"/>
    <property type="project" value="UniProtKB-ARBA"/>
</dbReference>
<dbReference type="InterPro" id="IPR036396">
    <property type="entry name" value="Cyt_P450_sf"/>
</dbReference>
<evidence type="ECO:0000256" key="1">
    <source>
        <dbReference type="ARBA" id="ARBA00001971"/>
    </source>
</evidence>
<dbReference type="CDD" id="cd11062">
    <property type="entry name" value="CYP58-like"/>
    <property type="match status" value="1"/>
</dbReference>
<dbReference type="GO" id="GO:0008171">
    <property type="term" value="F:O-methyltransferase activity"/>
    <property type="evidence" value="ECO:0007669"/>
    <property type="project" value="InterPro"/>
</dbReference>
<evidence type="ECO:0000259" key="10">
    <source>
        <dbReference type="Pfam" id="PF00891"/>
    </source>
</evidence>
<dbReference type="SUPFAM" id="SSF46785">
    <property type="entry name" value="Winged helix' DNA-binding domain"/>
    <property type="match status" value="1"/>
</dbReference>
<evidence type="ECO:0000256" key="4">
    <source>
        <dbReference type="ARBA" id="ARBA00022679"/>
    </source>
</evidence>
<dbReference type="PANTHER" id="PTHR43712">
    <property type="entry name" value="PUTATIVE (AFU_ORTHOLOGUE AFUA_4G14580)-RELATED"/>
    <property type="match status" value="1"/>
</dbReference>
<keyword evidence="12" id="KW-1185">Reference proteome</keyword>
<dbReference type="Pfam" id="PF00891">
    <property type="entry name" value="Methyltransf_2"/>
    <property type="match status" value="1"/>
</dbReference>
<dbReference type="InterPro" id="IPR036388">
    <property type="entry name" value="WH-like_DNA-bd_sf"/>
</dbReference>
<comment type="caution">
    <text evidence="11">The sequence shown here is derived from an EMBL/GenBank/DDBJ whole genome shotgun (WGS) entry which is preliminary data.</text>
</comment>
<sequence length="911" mass="101921">MTIGNEIDNDPTLLIAQIQALAPRLKNQDDQEARKECLRLSKAITAQVEEPDNVAVSLAFSPVIALTARIAVDLNLFALVVEHGPVTSASLATLAGGEELLINRILRLLSTVHLVAETDARTWSATRITKAMAREEIAAGHRFNSHLVVPAMQSAPSFFQQHGYASPTNTKKGLVQHALQTDQTTFEYIVSHPSVLKDFNAFMGNAMGARKSWLSWYPVHQQIITGADPSTALIVDVGGGKGHDLIAFHQQFPHAGRLVVEDLPAVLEPLGEFSAVIEQVGHDFFSGQQPVKGARAYLCHHIMHDWPDSYCLRILEGIVSAMTPGYSKLLLHEIIVPEQGASEFQAESDIAAMVCNGGMERTKKQWYALLQAAGLEVVKIWESAEEGGDGIVEARWPETPPSYTHFLSATLLASLIYLILTRLVFHRLARVPGPPLAALTGWYEFYYDVVHDGEYLKQIEQMHATYKSSIIRTGPNQVHVNDPEVYKTTFASGSPFNKSEFFYSSVGVGDAIGAMTDRKRHHIRRALLSLPLRPQAVLAYSPSLHQLVMYCADVMAGQARKGRYINLLRYARALTVDVIAEFTFGRPMGLVNEEDAMPDLIRDLQGFSSQFHWFKHFPVYRRLLAVIPPAVAQMWMPEFFQLREKATVAVNEYLVEKKKKKVTDSSNNPNQDPKDGTFLDLLLNPPLKITSEAPSPSVLIDEGCAFITGGSDTTGFTLENATYCLLRYPHCLQTLRQELDAASPYIRDSFNLPHVLQLPFLSAVIKETLRLFTPAAGPLPRTVPEKGVVVDGHYLPEGAILTHSLHLIHHNPEVFDSPKSFRPERWLGARGKELEQYYVPFSRGSRSCIGMALAYHEIYTYLAVMFSRFDMELFDMVDGDMDWCDHFFVKRKGVMKMRIVRDRWSGEEFSY</sequence>
<accession>A0AAD4GXJ9</accession>
<dbReference type="GO" id="GO:0004497">
    <property type="term" value="F:monooxygenase activity"/>
    <property type="evidence" value="ECO:0007669"/>
    <property type="project" value="InterPro"/>
</dbReference>
<dbReference type="InterPro" id="IPR017972">
    <property type="entry name" value="Cyt_P450_CS"/>
</dbReference>
<dbReference type="GO" id="GO:0032259">
    <property type="term" value="P:methylation"/>
    <property type="evidence" value="ECO:0007669"/>
    <property type="project" value="UniProtKB-KW"/>
</dbReference>
<dbReference type="Proteomes" id="UP001194746">
    <property type="component" value="Unassembled WGS sequence"/>
</dbReference>
<name>A0AAD4GXJ9_ASPNN</name>
<dbReference type="Pfam" id="PF00067">
    <property type="entry name" value="p450"/>
    <property type="match status" value="1"/>
</dbReference>
<comment type="cofactor">
    <cofactor evidence="1 9">
        <name>heme</name>
        <dbReference type="ChEBI" id="CHEBI:30413"/>
    </cofactor>
</comment>
<dbReference type="InterPro" id="IPR001128">
    <property type="entry name" value="Cyt_P450"/>
</dbReference>
<evidence type="ECO:0000313" key="11">
    <source>
        <dbReference type="EMBL" id="KAF9893894.1"/>
    </source>
</evidence>
<evidence type="ECO:0000256" key="5">
    <source>
        <dbReference type="ARBA" id="ARBA00022691"/>
    </source>
</evidence>
<evidence type="ECO:0000256" key="7">
    <source>
        <dbReference type="ARBA" id="ARBA00023002"/>
    </source>
</evidence>
<gene>
    <name evidence="11" type="ORF">FE257_010064</name>
</gene>
<feature type="domain" description="O-methyltransferase C-terminal" evidence="10">
    <location>
        <begin position="232"/>
        <end position="375"/>
    </location>
</feature>
<dbReference type="PRINTS" id="PR00465">
    <property type="entry name" value="EP450IV"/>
</dbReference>
<dbReference type="InterPro" id="IPR029063">
    <property type="entry name" value="SAM-dependent_MTases_sf"/>
</dbReference>
<comment type="similarity">
    <text evidence="2">Belongs to the cytochrome P450 family.</text>
</comment>
<dbReference type="InterPro" id="IPR001077">
    <property type="entry name" value="COMT_C"/>
</dbReference>
<protein>
    <recommendedName>
        <fullName evidence="10">O-methyltransferase C-terminal domain-containing protein</fullName>
    </recommendedName>
</protein>
<evidence type="ECO:0000256" key="8">
    <source>
        <dbReference type="ARBA" id="ARBA00023004"/>
    </source>
</evidence>
<dbReference type="Gene3D" id="1.10.10.10">
    <property type="entry name" value="Winged helix-like DNA-binding domain superfamily/Winged helix DNA-binding domain"/>
    <property type="match status" value="1"/>
</dbReference>
<dbReference type="Gene3D" id="1.10.630.10">
    <property type="entry name" value="Cytochrome P450"/>
    <property type="match status" value="1"/>
</dbReference>
<dbReference type="PROSITE" id="PS00086">
    <property type="entry name" value="CYTOCHROME_P450"/>
    <property type="match status" value="1"/>
</dbReference>
<keyword evidence="8 9" id="KW-0408">Iron</keyword>
<evidence type="ECO:0000256" key="3">
    <source>
        <dbReference type="ARBA" id="ARBA00022603"/>
    </source>
</evidence>
<reference evidence="11" key="2">
    <citation type="submission" date="2020-02" db="EMBL/GenBank/DDBJ databases">
        <authorList>
            <person name="Gilchrist C.L.M."/>
            <person name="Chooi Y.-H."/>
        </authorList>
    </citation>
    <scope>NUCLEOTIDE SEQUENCE</scope>
    <source>
        <strain evidence="11">MST-FP2251</strain>
    </source>
</reference>
<dbReference type="PANTHER" id="PTHR43712:SF1">
    <property type="entry name" value="HYPOTHETICAL O-METHYLTRANSFERASE (EUROFUNG)-RELATED"/>
    <property type="match status" value="1"/>
</dbReference>
<feature type="binding site" description="axial binding residue" evidence="9">
    <location>
        <position position="848"/>
    </location>
    <ligand>
        <name>heme</name>
        <dbReference type="ChEBI" id="CHEBI:30413"/>
    </ligand>
    <ligandPart>
        <name>Fe</name>
        <dbReference type="ChEBI" id="CHEBI:18248"/>
    </ligandPart>
</feature>
<keyword evidence="7" id="KW-0560">Oxidoreductase</keyword>
<evidence type="ECO:0000256" key="6">
    <source>
        <dbReference type="ARBA" id="ARBA00022723"/>
    </source>
</evidence>
<dbReference type="AlphaFoldDB" id="A0AAD4GXJ9"/>
<dbReference type="GO" id="GO:0016705">
    <property type="term" value="F:oxidoreductase activity, acting on paired donors, with incorporation or reduction of molecular oxygen"/>
    <property type="evidence" value="ECO:0007669"/>
    <property type="project" value="InterPro"/>
</dbReference>
<proteinExistence type="inferred from homology"/>
<organism evidence="11 12">
    <name type="scientific">Aspergillus nanangensis</name>
    <dbReference type="NCBI Taxonomy" id="2582783"/>
    <lineage>
        <taxon>Eukaryota</taxon>
        <taxon>Fungi</taxon>
        <taxon>Dikarya</taxon>
        <taxon>Ascomycota</taxon>
        <taxon>Pezizomycotina</taxon>
        <taxon>Eurotiomycetes</taxon>
        <taxon>Eurotiomycetidae</taxon>
        <taxon>Eurotiales</taxon>
        <taxon>Aspergillaceae</taxon>
        <taxon>Aspergillus</taxon>
        <taxon>Aspergillus subgen. Circumdati</taxon>
    </lineage>
</organism>
<keyword evidence="6 9" id="KW-0479">Metal-binding</keyword>
<dbReference type="InterPro" id="IPR002403">
    <property type="entry name" value="Cyt_P450_E_grp-IV"/>
</dbReference>
<dbReference type="Gene3D" id="3.40.50.150">
    <property type="entry name" value="Vaccinia Virus protein VP39"/>
    <property type="match status" value="1"/>
</dbReference>
<keyword evidence="9" id="KW-0349">Heme</keyword>
<evidence type="ECO:0000256" key="9">
    <source>
        <dbReference type="PIRSR" id="PIRSR602403-1"/>
    </source>
</evidence>
<dbReference type="GO" id="GO:0005506">
    <property type="term" value="F:iron ion binding"/>
    <property type="evidence" value="ECO:0007669"/>
    <property type="project" value="InterPro"/>
</dbReference>
<dbReference type="InterPro" id="IPR036390">
    <property type="entry name" value="WH_DNA-bd_sf"/>
</dbReference>
<dbReference type="SUPFAM" id="SSF48264">
    <property type="entry name" value="Cytochrome P450"/>
    <property type="match status" value="1"/>
</dbReference>